<dbReference type="PROSITE" id="PS00211">
    <property type="entry name" value="ABC_TRANSPORTER_1"/>
    <property type="match status" value="1"/>
</dbReference>
<sequence length="249" mass="27287">MLHVENITKHFGGVVAVSGCSFHVKPGSVTALVGPNGAGKTTVLDMVSGLLPVDSGQVLLGERNLTNKQPYVIANAGLSRTFQQVRLFRNLTILDHLMMAKDNDDTRLLFNIWKRKKVEQDFFAAHLGRFKVTKPLSTVVADLSYGQRKLLQLAMATLKPHHLLLLDEPVAGVTALVQEEIETLLLEMRGKPTPGADAEETMLIVEHDMGFVRRLADQVMVMDAGRVLVSGTPEVVLSDPRVLEAYLGV</sequence>
<dbReference type="InterPro" id="IPR051120">
    <property type="entry name" value="ABC_AA/LPS_Transport"/>
</dbReference>
<evidence type="ECO:0000259" key="4">
    <source>
        <dbReference type="PROSITE" id="PS50893"/>
    </source>
</evidence>
<reference evidence="5 6" key="1">
    <citation type="submission" date="2017-09" db="EMBL/GenBank/DDBJ databases">
        <title>Depth-based differentiation of microbial function through sediment-hosted aquifers and enrichment of novel symbionts in the deep terrestrial subsurface.</title>
        <authorList>
            <person name="Probst A.J."/>
            <person name="Ladd B."/>
            <person name="Jarett J.K."/>
            <person name="Geller-Mcgrath D.E."/>
            <person name="Sieber C.M."/>
            <person name="Emerson J.B."/>
            <person name="Anantharaman K."/>
            <person name="Thomas B.C."/>
            <person name="Malmstrom R."/>
            <person name="Stieglmeier M."/>
            <person name="Klingl A."/>
            <person name="Woyke T."/>
            <person name="Ryan C.M."/>
            <person name="Banfield J.F."/>
        </authorList>
    </citation>
    <scope>NUCLEOTIDE SEQUENCE [LARGE SCALE GENOMIC DNA]</scope>
    <source>
        <strain evidence="5">CG10_big_fil_rev_8_21_14_0_10_48_11</strain>
    </source>
</reference>
<dbReference type="Proteomes" id="UP000231152">
    <property type="component" value="Unassembled WGS sequence"/>
</dbReference>
<dbReference type="SMART" id="SM00382">
    <property type="entry name" value="AAA"/>
    <property type="match status" value="1"/>
</dbReference>
<evidence type="ECO:0000256" key="1">
    <source>
        <dbReference type="ARBA" id="ARBA00022448"/>
    </source>
</evidence>
<dbReference type="PANTHER" id="PTHR45772:SF8">
    <property type="entry name" value="HIGH-AFFINITY BRANCHED-CHAIN AMINO ACID TRANSPORT ATP-BINDING PROTEIN"/>
    <property type="match status" value="1"/>
</dbReference>
<dbReference type="EMBL" id="PFET01000008">
    <property type="protein sequence ID" value="PJE75909.1"/>
    <property type="molecule type" value="Genomic_DNA"/>
</dbReference>
<keyword evidence="3 5" id="KW-0067">ATP-binding</keyword>
<dbReference type="Pfam" id="PF12399">
    <property type="entry name" value="BCA_ABC_TP_C"/>
    <property type="match status" value="1"/>
</dbReference>
<dbReference type="InterPro" id="IPR003593">
    <property type="entry name" value="AAA+_ATPase"/>
</dbReference>
<dbReference type="InterPro" id="IPR032823">
    <property type="entry name" value="BCA_ABC_TP_C"/>
</dbReference>
<evidence type="ECO:0000256" key="3">
    <source>
        <dbReference type="ARBA" id="ARBA00022840"/>
    </source>
</evidence>
<evidence type="ECO:0000256" key="2">
    <source>
        <dbReference type="ARBA" id="ARBA00022741"/>
    </source>
</evidence>
<dbReference type="SUPFAM" id="SSF52540">
    <property type="entry name" value="P-loop containing nucleoside triphosphate hydrolases"/>
    <property type="match status" value="1"/>
</dbReference>
<organism evidence="5 6">
    <name type="scientific">Candidatus Uhrbacteria bacterium CG10_big_fil_rev_8_21_14_0_10_48_11</name>
    <dbReference type="NCBI Taxonomy" id="1975037"/>
    <lineage>
        <taxon>Bacteria</taxon>
        <taxon>Candidatus Uhriibacteriota</taxon>
    </lineage>
</organism>
<evidence type="ECO:0000313" key="6">
    <source>
        <dbReference type="Proteomes" id="UP000231152"/>
    </source>
</evidence>
<dbReference type="Pfam" id="PF00005">
    <property type="entry name" value="ABC_tran"/>
    <property type="match status" value="1"/>
</dbReference>
<dbReference type="InterPro" id="IPR027417">
    <property type="entry name" value="P-loop_NTPase"/>
</dbReference>
<keyword evidence="1" id="KW-0813">Transport</keyword>
<accession>A0A2M8LEQ2</accession>
<proteinExistence type="predicted"/>
<dbReference type="PANTHER" id="PTHR45772">
    <property type="entry name" value="CONSERVED COMPONENT OF ABC TRANSPORTER FOR NATURAL AMINO ACIDS-RELATED"/>
    <property type="match status" value="1"/>
</dbReference>
<dbReference type="GO" id="GO:0005524">
    <property type="term" value="F:ATP binding"/>
    <property type="evidence" value="ECO:0007669"/>
    <property type="project" value="UniProtKB-KW"/>
</dbReference>
<gene>
    <name evidence="5" type="ORF">COV04_02000</name>
</gene>
<dbReference type="PROSITE" id="PS50893">
    <property type="entry name" value="ABC_TRANSPORTER_2"/>
    <property type="match status" value="1"/>
</dbReference>
<dbReference type="InterPro" id="IPR017871">
    <property type="entry name" value="ABC_transporter-like_CS"/>
</dbReference>
<evidence type="ECO:0000313" key="5">
    <source>
        <dbReference type="EMBL" id="PJE75909.1"/>
    </source>
</evidence>
<dbReference type="GO" id="GO:0016887">
    <property type="term" value="F:ATP hydrolysis activity"/>
    <property type="evidence" value="ECO:0007669"/>
    <property type="project" value="InterPro"/>
</dbReference>
<dbReference type="AlphaFoldDB" id="A0A2M8LEQ2"/>
<comment type="caution">
    <text evidence="5">The sequence shown here is derived from an EMBL/GenBank/DDBJ whole genome shotgun (WGS) entry which is preliminary data.</text>
</comment>
<name>A0A2M8LEQ2_9BACT</name>
<keyword evidence="2" id="KW-0547">Nucleotide-binding</keyword>
<feature type="domain" description="ABC transporter" evidence="4">
    <location>
        <begin position="2"/>
        <end position="249"/>
    </location>
</feature>
<protein>
    <submittedName>
        <fullName evidence="5">ABC transporter ATP-binding protein</fullName>
    </submittedName>
</protein>
<dbReference type="InterPro" id="IPR003439">
    <property type="entry name" value="ABC_transporter-like_ATP-bd"/>
</dbReference>
<dbReference type="Gene3D" id="3.40.50.300">
    <property type="entry name" value="P-loop containing nucleotide triphosphate hydrolases"/>
    <property type="match status" value="1"/>
</dbReference>
<dbReference type="GO" id="GO:0005886">
    <property type="term" value="C:plasma membrane"/>
    <property type="evidence" value="ECO:0007669"/>
    <property type="project" value="TreeGrafter"/>
</dbReference>